<gene>
    <name evidence="1" type="ORF">GCM10009733_021070</name>
</gene>
<dbReference type="RefSeq" id="WP_346103560.1">
    <property type="nucleotide sequence ID" value="NZ_BAAAMU010000011.1"/>
</dbReference>
<comment type="caution">
    <text evidence="1">The sequence shown here is derived from an EMBL/GenBank/DDBJ whole genome shotgun (WGS) entry which is preliminary data.</text>
</comment>
<evidence type="ECO:0000313" key="1">
    <source>
        <dbReference type="EMBL" id="GAA1624193.1"/>
    </source>
</evidence>
<protein>
    <submittedName>
        <fullName evidence="1">Uncharacterized protein</fullName>
    </submittedName>
</protein>
<reference evidence="2" key="1">
    <citation type="journal article" date="2019" name="Int. J. Syst. Evol. Microbiol.">
        <title>The Global Catalogue of Microorganisms (GCM) 10K type strain sequencing project: providing services to taxonomists for standard genome sequencing and annotation.</title>
        <authorList>
            <consortium name="The Broad Institute Genomics Platform"/>
            <consortium name="The Broad Institute Genome Sequencing Center for Infectious Disease"/>
            <person name="Wu L."/>
            <person name="Ma J."/>
        </authorList>
    </citation>
    <scope>NUCLEOTIDE SEQUENCE [LARGE SCALE GENOMIC DNA]</scope>
    <source>
        <strain evidence="2">JCM 13929</strain>
    </source>
</reference>
<proteinExistence type="predicted"/>
<organism evidence="1 2">
    <name type="scientific">Nonomuraea maheshkhaliensis</name>
    <dbReference type="NCBI Taxonomy" id="419590"/>
    <lineage>
        <taxon>Bacteria</taxon>
        <taxon>Bacillati</taxon>
        <taxon>Actinomycetota</taxon>
        <taxon>Actinomycetes</taxon>
        <taxon>Streptosporangiales</taxon>
        <taxon>Streptosporangiaceae</taxon>
        <taxon>Nonomuraea</taxon>
    </lineage>
</organism>
<name>A0ABP4QYA5_9ACTN</name>
<dbReference type="EMBL" id="BAAAMU010000011">
    <property type="protein sequence ID" value="GAA1624193.1"/>
    <property type="molecule type" value="Genomic_DNA"/>
</dbReference>
<dbReference type="Proteomes" id="UP001500064">
    <property type="component" value="Unassembled WGS sequence"/>
</dbReference>
<keyword evidence="2" id="KW-1185">Reference proteome</keyword>
<sequence length="85" mass="9320">MSYITQDKNSDAVFAHASTLEIACADIDGRVEVSVGAYLYTVILPDSSPAYIAYRYGSDGTQYLKIIATSEQDRLLRTARRPAQG</sequence>
<accession>A0ABP4QYA5</accession>
<evidence type="ECO:0000313" key="2">
    <source>
        <dbReference type="Proteomes" id="UP001500064"/>
    </source>
</evidence>